<organism evidence="9 10">
    <name type="scientific">Marinobacter nanhaiticus D15-8W</name>
    <dbReference type="NCBI Taxonomy" id="626887"/>
    <lineage>
        <taxon>Bacteria</taxon>
        <taxon>Pseudomonadati</taxon>
        <taxon>Pseudomonadota</taxon>
        <taxon>Gammaproteobacteria</taxon>
        <taxon>Pseudomonadales</taxon>
        <taxon>Marinobacteraceae</taxon>
        <taxon>Marinobacter</taxon>
    </lineage>
</organism>
<dbReference type="NCBIfam" id="TIGR01256">
    <property type="entry name" value="modA"/>
    <property type="match status" value="1"/>
</dbReference>
<name>N6W418_9GAMM</name>
<evidence type="ECO:0000256" key="3">
    <source>
        <dbReference type="ARBA" id="ARBA00022723"/>
    </source>
</evidence>
<dbReference type="GO" id="GO:1901359">
    <property type="term" value="F:tungstate binding"/>
    <property type="evidence" value="ECO:0007669"/>
    <property type="project" value="UniProtKB-ARBA"/>
</dbReference>
<dbReference type="Pfam" id="PF13531">
    <property type="entry name" value="SBP_bac_11"/>
    <property type="match status" value="1"/>
</dbReference>
<keyword evidence="2 7" id="KW-0500">Molybdenum</keyword>
<sequence>MTGPLRRWTVRCLRVASATLLIATLASLSLPAQAASPQRFKVFAAASLTDAMDAAITRYEKDHNVDIVPVYASSSTLARQIANGAPAHIYLSANEKWMNWLGEQGIKLSARTDLFHNRLALVAPTSAETDRFVPGGGQPLASLLAPGERLSVGDPAHVPAGIYAKQALENLGEWDSLESRLARGDNVRAALALVERGETPLGIVYQTDALASKKVKRLGLFPQESHTPITYPVAIATPEATEAVIAFRNWLETETAQSIFQRFGFTPVEQQVQ</sequence>
<keyword evidence="3 7" id="KW-0479">Metal-binding</keyword>
<dbReference type="RefSeq" id="WP_051079747.1">
    <property type="nucleotide sequence ID" value="NZ_AP028878.1"/>
</dbReference>
<keyword evidence="5" id="KW-0826">Tungsten</keyword>
<comment type="subunit">
    <text evidence="6">The complex is composed of two ATP-binding proteins (ModC), two transmembrane proteins (ModB) and a solute-binding protein (ModA).</text>
</comment>
<evidence type="ECO:0000313" key="9">
    <source>
        <dbReference type="EMBL" id="ENO14894.2"/>
    </source>
</evidence>
<evidence type="ECO:0000256" key="2">
    <source>
        <dbReference type="ARBA" id="ARBA00022505"/>
    </source>
</evidence>
<dbReference type="GO" id="GO:0030973">
    <property type="term" value="F:molybdate ion binding"/>
    <property type="evidence" value="ECO:0007669"/>
    <property type="project" value="TreeGrafter"/>
</dbReference>
<feature type="binding site" evidence="7">
    <location>
        <position position="47"/>
    </location>
    <ligand>
        <name>molybdate</name>
        <dbReference type="ChEBI" id="CHEBI:36264"/>
    </ligand>
</feature>
<dbReference type="SUPFAM" id="SSF53850">
    <property type="entry name" value="Periplasmic binding protein-like II"/>
    <property type="match status" value="1"/>
</dbReference>
<keyword evidence="10" id="KW-1185">Reference proteome</keyword>
<dbReference type="InterPro" id="IPR005950">
    <property type="entry name" value="ModA"/>
</dbReference>
<feature type="chain" id="PRO_5016599326" evidence="8">
    <location>
        <begin position="35"/>
        <end position="273"/>
    </location>
</feature>
<evidence type="ECO:0000256" key="6">
    <source>
        <dbReference type="ARBA" id="ARBA00062515"/>
    </source>
</evidence>
<feature type="binding site" evidence="7">
    <location>
        <position position="160"/>
    </location>
    <ligand>
        <name>molybdate</name>
        <dbReference type="ChEBI" id="CHEBI:36264"/>
    </ligand>
</feature>
<dbReference type="PATRIC" id="fig|626887.3.peg.1213"/>
<protein>
    <submittedName>
        <fullName evidence="9">Molybdate ABC transporter substrate-binding protein</fullName>
    </submittedName>
</protein>
<dbReference type="PANTHER" id="PTHR30632">
    <property type="entry name" value="MOLYBDATE-BINDING PERIPLASMIC PROTEIN"/>
    <property type="match status" value="1"/>
</dbReference>
<dbReference type="FunFam" id="3.40.190.10:FF:000035">
    <property type="entry name" value="Molybdate ABC transporter substrate-binding protein"/>
    <property type="match status" value="1"/>
</dbReference>
<dbReference type="NCBIfam" id="NF007958">
    <property type="entry name" value="PRK10677.1"/>
    <property type="match status" value="1"/>
</dbReference>
<dbReference type="OrthoDB" id="9785015at2"/>
<dbReference type="PIRSF" id="PIRSF004846">
    <property type="entry name" value="ModA"/>
    <property type="match status" value="1"/>
</dbReference>
<dbReference type="STRING" id="626887.J057_06076"/>
<gene>
    <name evidence="9" type="ORF">J057_06076</name>
</gene>
<dbReference type="InterPro" id="IPR050682">
    <property type="entry name" value="ModA/WtpA"/>
</dbReference>
<reference evidence="9 10" key="1">
    <citation type="journal article" date="2013" name="Genome Announc.">
        <title>Genome Sequence of the Polycyclic Aromatic Hydrocarbon-Degrading Bacterium Strain Marinobacter nanhaiticus D15-8WT.</title>
        <authorList>
            <person name="Cui Z."/>
            <person name="Gao W."/>
            <person name="Li Q."/>
            <person name="Xu G."/>
            <person name="Zheng L."/>
        </authorList>
    </citation>
    <scope>NUCLEOTIDE SEQUENCE [LARGE SCALE GENOMIC DNA]</scope>
    <source>
        <strain evidence="9 10">D15-8W</strain>
    </source>
</reference>
<keyword evidence="4 8" id="KW-0732">Signal</keyword>
<dbReference type="Gene3D" id="3.40.190.10">
    <property type="entry name" value="Periplasmic binding protein-like II"/>
    <property type="match status" value="2"/>
</dbReference>
<dbReference type="Proteomes" id="UP000013165">
    <property type="component" value="Unassembled WGS sequence"/>
</dbReference>
<dbReference type="eggNOG" id="COG0725">
    <property type="taxonomic scope" value="Bacteria"/>
</dbReference>
<evidence type="ECO:0000256" key="4">
    <source>
        <dbReference type="ARBA" id="ARBA00022729"/>
    </source>
</evidence>
<evidence type="ECO:0000256" key="5">
    <source>
        <dbReference type="ARBA" id="ARBA00023245"/>
    </source>
</evidence>
<dbReference type="GO" id="GO:0015689">
    <property type="term" value="P:molybdate ion transport"/>
    <property type="evidence" value="ECO:0007669"/>
    <property type="project" value="InterPro"/>
</dbReference>
<feature type="binding site" evidence="7">
    <location>
        <position position="187"/>
    </location>
    <ligand>
        <name>molybdate</name>
        <dbReference type="ChEBI" id="CHEBI:36264"/>
    </ligand>
</feature>
<feature type="signal peptide" evidence="8">
    <location>
        <begin position="1"/>
        <end position="34"/>
    </location>
</feature>
<proteinExistence type="inferred from homology"/>
<evidence type="ECO:0000256" key="8">
    <source>
        <dbReference type="SAM" id="SignalP"/>
    </source>
</evidence>
<evidence type="ECO:0000256" key="7">
    <source>
        <dbReference type="PIRSR" id="PIRSR004846-1"/>
    </source>
</evidence>
<comment type="similarity">
    <text evidence="1">Belongs to the bacterial solute-binding protein ModA family.</text>
</comment>
<dbReference type="AlphaFoldDB" id="N6W418"/>
<dbReference type="GO" id="GO:0046872">
    <property type="term" value="F:metal ion binding"/>
    <property type="evidence" value="ECO:0007669"/>
    <property type="project" value="UniProtKB-KW"/>
</dbReference>
<feature type="binding site" evidence="7">
    <location>
        <position position="205"/>
    </location>
    <ligand>
        <name>molybdate</name>
        <dbReference type="ChEBI" id="CHEBI:36264"/>
    </ligand>
</feature>
<dbReference type="PANTHER" id="PTHR30632:SF17">
    <property type="entry name" value="MOLYBDATE-BINDING PROTEIN MODA"/>
    <property type="match status" value="1"/>
</dbReference>
<accession>N6W418</accession>
<dbReference type="EMBL" id="APLQ01000011">
    <property type="protein sequence ID" value="ENO14894.2"/>
    <property type="molecule type" value="Genomic_DNA"/>
</dbReference>
<evidence type="ECO:0000256" key="1">
    <source>
        <dbReference type="ARBA" id="ARBA00009175"/>
    </source>
</evidence>
<dbReference type="GO" id="GO:0030288">
    <property type="term" value="C:outer membrane-bounded periplasmic space"/>
    <property type="evidence" value="ECO:0007669"/>
    <property type="project" value="TreeGrafter"/>
</dbReference>
<comment type="caution">
    <text evidence="9">The sequence shown here is derived from an EMBL/GenBank/DDBJ whole genome shotgun (WGS) entry which is preliminary data.</text>
</comment>
<evidence type="ECO:0000313" key="10">
    <source>
        <dbReference type="Proteomes" id="UP000013165"/>
    </source>
</evidence>
<feature type="binding site" evidence="7">
    <location>
        <position position="74"/>
    </location>
    <ligand>
        <name>molybdate</name>
        <dbReference type="ChEBI" id="CHEBI:36264"/>
    </ligand>
</feature>
<dbReference type="HOGENOM" id="CLU_065520_3_0_6"/>